<sequence>MTWGLLLITLLSGAAAGLLTSFALSRARAPAPVPTMPVAVSTGLLCALVAWRCVSGSLPSWWLPVPLLVTLFAVPLFVADIRHRRLPNVLTLPAYPAAGVALVIAGLTGPGMGLMLRALAAAVVFGGLHLMIHALSRRSLGGGDVKLAGVLGAVLGAVSCAALILGALVASLVTLLLTRARRWRDGVPHGPGLLLASWLVTVFPATAGEVGTGA</sequence>
<protein>
    <submittedName>
        <fullName evidence="4">Prepilin peptidase</fullName>
    </submittedName>
</protein>
<dbReference type="Pfam" id="PF01478">
    <property type="entry name" value="Peptidase_A24"/>
    <property type="match status" value="1"/>
</dbReference>
<dbReference type="Proteomes" id="UP000715441">
    <property type="component" value="Unassembled WGS sequence"/>
</dbReference>
<feature type="transmembrane region" description="Helical" evidence="2">
    <location>
        <begin position="90"/>
        <end position="107"/>
    </location>
</feature>
<comment type="similarity">
    <text evidence="1">Belongs to the peptidase A24 family.</text>
</comment>
<keyword evidence="5" id="KW-1185">Reference proteome</keyword>
<organism evidence="4 5">
    <name type="scientific">Amycolatopsis acididurans</name>
    <dbReference type="NCBI Taxonomy" id="2724524"/>
    <lineage>
        <taxon>Bacteria</taxon>
        <taxon>Bacillati</taxon>
        <taxon>Actinomycetota</taxon>
        <taxon>Actinomycetes</taxon>
        <taxon>Pseudonocardiales</taxon>
        <taxon>Pseudonocardiaceae</taxon>
        <taxon>Amycolatopsis</taxon>
    </lineage>
</organism>
<dbReference type="Gene3D" id="1.20.120.1220">
    <property type="match status" value="1"/>
</dbReference>
<reference evidence="4 5" key="1">
    <citation type="submission" date="2020-04" db="EMBL/GenBank/DDBJ databases">
        <title>Novel species.</title>
        <authorList>
            <person name="Teo W.F.A."/>
            <person name="Lipun K."/>
            <person name="Srisuk N."/>
            <person name="Duangmal K."/>
        </authorList>
    </citation>
    <scope>NUCLEOTIDE SEQUENCE [LARGE SCALE GENOMIC DNA]</scope>
    <source>
        <strain evidence="4 5">K13G38</strain>
    </source>
</reference>
<keyword evidence="2" id="KW-1133">Transmembrane helix</keyword>
<gene>
    <name evidence="4" type="ORF">HFP15_12415</name>
</gene>
<dbReference type="PANTHER" id="PTHR30487">
    <property type="entry name" value="TYPE 4 PREPILIN-LIKE PROTEINS LEADER PEPTIDE-PROCESSING ENZYME"/>
    <property type="match status" value="1"/>
</dbReference>
<feature type="transmembrane region" description="Helical" evidence="2">
    <location>
        <begin position="114"/>
        <end position="135"/>
    </location>
</feature>
<proteinExistence type="inferred from homology"/>
<evidence type="ECO:0000256" key="1">
    <source>
        <dbReference type="ARBA" id="ARBA00005801"/>
    </source>
</evidence>
<keyword evidence="2" id="KW-0472">Membrane</keyword>
<dbReference type="InterPro" id="IPR000045">
    <property type="entry name" value="Prepilin_IV_endopep_pep"/>
</dbReference>
<evidence type="ECO:0000313" key="4">
    <source>
        <dbReference type="EMBL" id="NKQ53683.1"/>
    </source>
</evidence>
<dbReference type="PANTHER" id="PTHR30487:SF0">
    <property type="entry name" value="PREPILIN LEADER PEPTIDASE_N-METHYLTRANSFERASE-RELATED"/>
    <property type="match status" value="1"/>
</dbReference>
<evidence type="ECO:0000256" key="2">
    <source>
        <dbReference type="SAM" id="Phobius"/>
    </source>
</evidence>
<accession>A0ABX1J1N6</accession>
<name>A0ABX1J1N6_9PSEU</name>
<feature type="transmembrane region" description="Helical" evidence="2">
    <location>
        <begin position="37"/>
        <end position="54"/>
    </location>
</feature>
<keyword evidence="2" id="KW-0812">Transmembrane</keyword>
<evidence type="ECO:0000313" key="5">
    <source>
        <dbReference type="Proteomes" id="UP000715441"/>
    </source>
</evidence>
<feature type="transmembrane region" description="Helical" evidence="2">
    <location>
        <begin position="147"/>
        <end position="177"/>
    </location>
</feature>
<comment type="caution">
    <text evidence="4">The sequence shown here is derived from an EMBL/GenBank/DDBJ whole genome shotgun (WGS) entry which is preliminary data.</text>
</comment>
<evidence type="ECO:0000259" key="3">
    <source>
        <dbReference type="Pfam" id="PF01478"/>
    </source>
</evidence>
<dbReference type="EMBL" id="JAAXLS010000006">
    <property type="protein sequence ID" value="NKQ53683.1"/>
    <property type="molecule type" value="Genomic_DNA"/>
</dbReference>
<feature type="transmembrane region" description="Helical" evidence="2">
    <location>
        <begin position="61"/>
        <end position="78"/>
    </location>
</feature>
<feature type="domain" description="Prepilin type IV endopeptidase peptidase" evidence="3">
    <location>
        <begin position="68"/>
        <end position="174"/>
    </location>
</feature>
<dbReference type="InterPro" id="IPR050882">
    <property type="entry name" value="Prepilin_peptidase/N-MTase"/>
</dbReference>
<dbReference type="RefSeq" id="WP_168514842.1">
    <property type="nucleotide sequence ID" value="NZ_JAAXLS010000006.1"/>
</dbReference>